<feature type="region of interest" description="Disordered" evidence="1">
    <location>
        <begin position="190"/>
        <end position="219"/>
    </location>
</feature>
<feature type="chain" id="PRO_5046976860" description="DUF4412 domain-containing protein" evidence="2">
    <location>
        <begin position="21"/>
        <end position="273"/>
    </location>
</feature>
<evidence type="ECO:0000256" key="1">
    <source>
        <dbReference type="SAM" id="MobiDB-lite"/>
    </source>
</evidence>
<keyword evidence="4" id="KW-1185">Reference proteome</keyword>
<organism evidence="3 4">
    <name type="scientific">Zobellia barbeyronii</name>
    <dbReference type="NCBI Taxonomy" id="2748009"/>
    <lineage>
        <taxon>Bacteria</taxon>
        <taxon>Pseudomonadati</taxon>
        <taxon>Bacteroidota</taxon>
        <taxon>Flavobacteriia</taxon>
        <taxon>Flavobacteriales</taxon>
        <taxon>Flavobacteriaceae</taxon>
        <taxon>Zobellia</taxon>
    </lineage>
</organism>
<sequence>MKYSKLLILFFIVMFYSANAQNASDEIFMTNGETIAAKVLRVEPNTITYTYLGEDLENVVKKEAVYKITFKSGREQLFTQSSTGRQSISPDFEYPTMKSNEGVILPFEFVFDGAEAPEEGFEAQEYYYHNLMRKPERNTITYQDIDITLKRLREAGITKANDLRNYEMTEIAKIVGAGVLVTGKITVDYRSTTSSSSGSSTTKVDTKKKKVKTYSSGSSRSMDEFDTKVLFVIYDKNGNKIVNVNRVPFMATTRDNYVTALNYLMKRTPYYQK</sequence>
<reference evidence="3 4" key="1">
    <citation type="submission" date="2020-06" db="EMBL/GenBank/DDBJ databases">
        <authorList>
            <person name="Isaeva M.P."/>
            <person name="Chernysheva N.Y."/>
        </authorList>
    </citation>
    <scope>NUCLEOTIDE SEQUENCE [LARGE SCALE GENOMIC DNA]</scope>
    <source>
        <strain evidence="3 4">KMM 6746</strain>
    </source>
</reference>
<evidence type="ECO:0000256" key="2">
    <source>
        <dbReference type="SAM" id="SignalP"/>
    </source>
</evidence>
<keyword evidence="2" id="KW-0732">Signal</keyword>
<reference evidence="4" key="2">
    <citation type="submission" date="2023-07" db="EMBL/GenBank/DDBJ databases">
        <title>Zobellia barbeyronii sp. nov., a new marine flavobacterium, isolated from green and red algae.</title>
        <authorList>
            <person name="Nedashkovskaya O.I."/>
            <person name="Otstavnykh N."/>
            <person name="Zhukova N."/>
            <person name="Guzev K."/>
            <person name="Chausova V."/>
            <person name="Tekutyeva L."/>
            <person name="Mikhailov V."/>
            <person name="Isaeva M."/>
        </authorList>
    </citation>
    <scope>NUCLEOTIDE SEQUENCE [LARGE SCALE GENOMIC DNA]</scope>
    <source>
        <strain evidence="4">KMM 6746</strain>
    </source>
</reference>
<feature type="compositionally biased region" description="Low complexity" evidence="1">
    <location>
        <begin position="191"/>
        <end position="203"/>
    </location>
</feature>
<dbReference type="RefSeq" id="WP_214611894.1">
    <property type="nucleotide sequence ID" value="NZ_JACATN010000003.1"/>
</dbReference>
<evidence type="ECO:0008006" key="5">
    <source>
        <dbReference type="Google" id="ProtNLM"/>
    </source>
</evidence>
<protein>
    <recommendedName>
        <fullName evidence="5">DUF4412 domain-containing protein</fullName>
    </recommendedName>
</protein>
<proteinExistence type="predicted"/>
<dbReference type="Proteomes" id="UP000740413">
    <property type="component" value="Unassembled WGS sequence"/>
</dbReference>
<dbReference type="EMBL" id="JACATN010000003">
    <property type="protein sequence ID" value="MBT2161770.1"/>
    <property type="molecule type" value="Genomic_DNA"/>
</dbReference>
<name>A0ABS5WFZ7_9FLAO</name>
<feature type="signal peptide" evidence="2">
    <location>
        <begin position="1"/>
        <end position="20"/>
    </location>
</feature>
<gene>
    <name evidence="3" type="ORF">HW347_10865</name>
</gene>
<evidence type="ECO:0000313" key="4">
    <source>
        <dbReference type="Proteomes" id="UP000740413"/>
    </source>
</evidence>
<comment type="caution">
    <text evidence="3">The sequence shown here is derived from an EMBL/GenBank/DDBJ whole genome shotgun (WGS) entry which is preliminary data.</text>
</comment>
<evidence type="ECO:0000313" key="3">
    <source>
        <dbReference type="EMBL" id="MBT2161770.1"/>
    </source>
</evidence>
<accession>A0ABS5WFZ7</accession>